<gene>
    <name evidence="1" type="ORF">ALMA_0155</name>
</gene>
<sequence>MTESLMLPQGEAMPQAALELESENAHASRLKTEPKPDHAANTTLSAHTYRQLGELSRLSESQHIRTAREDARLRDATSIVEFDESSTTPASFAQNQVTSDDVLNILEPPVQRSPLVRACDFPGPMCLTHLALAHILTPLGEGTYYLSRFNDTIELRARVVREIIPFGSIASGMLAAWIWLGGAFPDHIDIARDNHYRSILFGRDVRVTTRQIHSSFLVDFSHFLTTTPLRTVCDLACSEDTRASPAHISAVISQLIMEFRITEHECLELLRSNTRQPRYTRGMNLILRVFAAIQRETLAHATRAESTASQSALDEATAEAKEFSHDSLTLA</sequence>
<reference evidence="1 2" key="1">
    <citation type="journal article" date="2017" name="BMC Genomics">
        <title>Comparative genomic and phylogenomic analyses of the Bifidobacteriaceae family.</title>
        <authorList>
            <person name="Lugli G.A."/>
            <person name="Milani C."/>
            <person name="Turroni F."/>
            <person name="Duranti S."/>
            <person name="Mancabelli L."/>
            <person name="Mangifesta M."/>
            <person name="Ferrario C."/>
            <person name="Modesto M."/>
            <person name="Mattarelli P."/>
            <person name="Jiri K."/>
            <person name="van Sinderen D."/>
            <person name="Ventura M."/>
        </authorList>
    </citation>
    <scope>NUCLEOTIDE SEQUENCE [LARGE SCALE GENOMIC DNA]</scope>
    <source>
        <strain evidence="1 2">DSM 24762</strain>
    </source>
</reference>
<evidence type="ECO:0000313" key="1">
    <source>
        <dbReference type="EMBL" id="OZG54830.1"/>
    </source>
</evidence>
<organism evidence="1 2">
    <name type="scientific">Alloscardovia macacae</name>
    <dbReference type="NCBI Taxonomy" id="1160091"/>
    <lineage>
        <taxon>Bacteria</taxon>
        <taxon>Bacillati</taxon>
        <taxon>Actinomycetota</taxon>
        <taxon>Actinomycetes</taxon>
        <taxon>Bifidobacteriales</taxon>
        <taxon>Bifidobacteriaceae</taxon>
        <taxon>Alloscardovia</taxon>
    </lineage>
</organism>
<dbReference type="EMBL" id="MWWT01000001">
    <property type="protein sequence ID" value="OZG54830.1"/>
    <property type="molecule type" value="Genomic_DNA"/>
</dbReference>
<evidence type="ECO:0000313" key="2">
    <source>
        <dbReference type="Proteomes" id="UP000243657"/>
    </source>
</evidence>
<proteinExistence type="predicted"/>
<dbReference type="RefSeq" id="WP_094725964.1">
    <property type="nucleotide sequence ID" value="NZ_JBHLWS010000010.1"/>
</dbReference>
<keyword evidence="2" id="KW-1185">Reference proteome</keyword>
<accession>A0A261F6R3</accession>
<comment type="caution">
    <text evidence="1">The sequence shown here is derived from an EMBL/GenBank/DDBJ whole genome shotgun (WGS) entry which is preliminary data.</text>
</comment>
<protein>
    <submittedName>
        <fullName evidence="1">Uncharacterized protein</fullName>
    </submittedName>
</protein>
<dbReference type="AlphaFoldDB" id="A0A261F6R3"/>
<dbReference type="Proteomes" id="UP000243657">
    <property type="component" value="Unassembled WGS sequence"/>
</dbReference>
<name>A0A261F6R3_9BIFI</name>